<name>A0A5C8KRR9_9GAMM</name>
<keyword evidence="4" id="KW-1185">Reference proteome</keyword>
<dbReference type="Proteomes" id="UP000321248">
    <property type="component" value="Unassembled WGS sequence"/>
</dbReference>
<comment type="caution">
    <text evidence="3">The sequence shown here is derived from an EMBL/GenBank/DDBJ whole genome shotgun (WGS) entry which is preliminary data.</text>
</comment>
<dbReference type="Pfam" id="PF19313">
    <property type="entry name" value="DUF5916"/>
    <property type="match status" value="2"/>
</dbReference>
<dbReference type="OrthoDB" id="9786766at2"/>
<dbReference type="EMBL" id="VRTS01000006">
    <property type="protein sequence ID" value="TXK62039.1"/>
    <property type="molecule type" value="Genomic_DNA"/>
</dbReference>
<protein>
    <recommendedName>
        <fullName evidence="2">DUF5916 domain-containing protein</fullName>
    </recommendedName>
</protein>
<evidence type="ECO:0000256" key="1">
    <source>
        <dbReference type="SAM" id="SignalP"/>
    </source>
</evidence>
<dbReference type="AlphaFoldDB" id="A0A5C8KRR9"/>
<accession>A0A5C8KRR9</accession>
<evidence type="ECO:0000259" key="2">
    <source>
        <dbReference type="Pfam" id="PF19313"/>
    </source>
</evidence>
<dbReference type="SUPFAM" id="SSF49344">
    <property type="entry name" value="CBD9-like"/>
    <property type="match status" value="1"/>
</dbReference>
<evidence type="ECO:0000313" key="3">
    <source>
        <dbReference type="EMBL" id="TXK62039.1"/>
    </source>
</evidence>
<keyword evidence="1" id="KW-0732">Signal</keyword>
<feature type="chain" id="PRO_5022790031" description="DUF5916 domain-containing protein" evidence="1">
    <location>
        <begin position="22"/>
        <end position="749"/>
    </location>
</feature>
<evidence type="ECO:0000313" key="4">
    <source>
        <dbReference type="Proteomes" id="UP000321248"/>
    </source>
</evidence>
<sequence>MHLKFFLAGLPLGVLAAPAMAITIDGRLDEPQWRDAQRIDAFAVVQPMSDSPPDLGTELLVHSDERGMYFGFRVQQPRTLTRTRHRTARDAQARADRVNLIVDFDGRGATAYEFTVSISGGIQDAIINNQRNFSYDWDGLWFHAVHEEEDYWSVEIHLPWTVAPMGTIVDGQREIGIYASRVVEGQGRRFSYPGYDFDRPTFVADMARIRVDAWDTSSLDLLPYVSAGRDRLRRDSDLRVGMDVFWRPNARNQLSATLRPDFGQVESDDLVVDFGAIETFFSEKRPFFTENQSLFDLTTTNGGRLVNTRRIGAAPDVGPEGSTDIDAAVKYTGSGQAADWGVIYATEDDSELARGRDFGVLRGRHRGEQLQVGYLGTWASRPTLGRSARVHAVDWSWLPAAGSSLRGQVIGSQVRQSPVAGNGFTAVDDDGFGGWARLDHAPSSRWTQRLEVSYFDRDYNINDLGFMRRNDYRDVLSATTLYQRDYPAESAIQNSSWYFETHYRENLDGERINASQMAERVVRLRSTGQLAGYVVYRAPFVDDLITRGNGRVGLGTRHEARVSYETPRYGRVRVFSYLRWLQEGEDGSAIESAVEPTWFASDNLSTSVRLTWRDSSDWLIWREGNRLASYRRDQGSLFWNLNWFPADRHEVRWRAQYIGLRARARQSYEVVGGDLLPTALVDEDFSLGNLALQLRYRYEFAPMSEFFFVYSRGGSAEIDDTESGFGGLFSQTRVGVIADQLLLKLRYRF</sequence>
<dbReference type="Gene3D" id="2.60.40.1190">
    <property type="match status" value="1"/>
</dbReference>
<dbReference type="RefSeq" id="WP_147891832.1">
    <property type="nucleotide sequence ID" value="NZ_VRTS01000006.1"/>
</dbReference>
<reference evidence="3 4" key="1">
    <citation type="submission" date="2019-08" db="EMBL/GenBank/DDBJ databases">
        <authorList>
            <person name="Karlyshev A.V."/>
        </authorList>
    </citation>
    <scope>NUCLEOTIDE SEQUENCE [LARGE SCALE GENOMIC DNA]</scope>
    <source>
        <strain evidence="3 4">Alg18-2.2</strain>
    </source>
</reference>
<gene>
    <name evidence="3" type="ORF">FU658_09305</name>
</gene>
<feature type="domain" description="DUF5916" evidence="2">
    <location>
        <begin position="405"/>
        <end position="747"/>
    </location>
</feature>
<dbReference type="InterPro" id="IPR045670">
    <property type="entry name" value="DUF5916"/>
</dbReference>
<organism evidence="3 4">
    <name type="scientific">Alkalisalibacterium limincola</name>
    <dbReference type="NCBI Taxonomy" id="2699169"/>
    <lineage>
        <taxon>Bacteria</taxon>
        <taxon>Pseudomonadati</taxon>
        <taxon>Pseudomonadota</taxon>
        <taxon>Gammaproteobacteria</taxon>
        <taxon>Lysobacterales</taxon>
        <taxon>Lysobacteraceae</taxon>
        <taxon>Alkalisalibacterium</taxon>
    </lineage>
</organism>
<proteinExistence type="predicted"/>
<feature type="signal peptide" evidence="1">
    <location>
        <begin position="1"/>
        <end position="21"/>
    </location>
</feature>
<feature type="domain" description="DUF5916" evidence="2">
    <location>
        <begin position="219"/>
        <end position="320"/>
    </location>
</feature>